<dbReference type="Proteomes" id="UP000180235">
    <property type="component" value="Chromosome"/>
</dbReference>
<evidence type="ECO:0000256" key="1">
    <source>
        <dbReference type="SAM" id="Phobius"/>
    </source>
</evidence>
<evidence type="ECO:0000313" key="3">
    <source>
        <dbReference type="Proteomes" id="UP000180235"/>
    </source>
</evidence>
<feature type="transmembrane region" description="Helical" evidence="1">
    <location>
        <begin position="184"/>
        <end position="204"/>
    </location>
</feature>
<organism evidence="2 3">
    <name type="scientific">Gloeomargarita lithophora Alchichica-D10</name>
    <dbReference type="NCBI Taxonomy" id="1188229"/>
    <lineage>
        <taxon>Bacteria</taxon>
        <taxon>Bacillati</taxon>
        <taxon>Cyanobacteriota</taxon>
        <taxon>Cyanophyceae</taxon>
        <taxon>Gloeomargaritales</taxon>
        <taxon>Gloeomargaritaceae</taxon>
        <taxon>Gloeomargarita</taxon>
    </lineage>
</organism>
<feature type="transmembrane region" description="Helical" evidence="1">
    <location>
        <begin position="41"/>
        <end position="64"/>
    </location>
</feature>
<dbReference type="KEGG" id="glt:GlitD10_0234"/>
<feature type="transmembrane region" description="Helical" evidence="1">
    <location>
        <begin position="153"/>
        <end position="172"/>
    </location>
</feature>
<evidence type="ECO:0008006" key="4">
    <source>
        <dbReference type="Google" id="ProtNLM"/>
    </source>
</evidence>
<reference evidence="2 3" key="1">
    <citation type="submission" date="2016-10" db="EMBL/GenBank/DDBJ databases">
        <title>Description of Gloeomargarita lithophora gen. nov., sp. nov., a thylakoid-bearing basal-branching cyanobacterium with intracellular carbonates, and proposal for Gloeomargaritales ord. nov.</title>
        <authorList>
            <person name="Moreira D."/>
            <person name="Tavera R."/>
            <person name="Benzerara K."/>
            <person name="Skouri-Panet F."/>
            <person name="Couradeau E."/>
            <person name="Gerard E."/>
            <person name="Loussert C."/>
            <person name="Novelo E."/>
            <person name="Zivanovic Y."/>
            <person name="Lopez-Garcia P."/>
        </authorList>
    </citation>
    <scope>NUCLEOTIDE SEQUENCE [LARGE SCALE GENOMIC DNA]</scope>
    <source>
        <strain evidence="2 3">D10</strain>
    </source>
</reference>
<protein>
    <recommendedName>
        <fullName evidence="4">DUF2834 domain-containing protein</fullName>
    </recommendedName>
</protein>
<dbReference type="OrthoDB" id="482433at2"/>
<feature type="transmembrane region" description="Helical" evidence="1">
    <location>
        <begin position="117"/>
        <end position="141"/>
    </location>
</feature>
<accession>A0A1J0A9E2</accession>
<dbReference type="STRING" id="1188229.GlitD10_0234"/>
<keyword evidence="1" id="KW-1133">Transmembrane helix</keyword>
<keyword evidence="1" id="KW-0472">Membrane</keyword>
<proteinExistence type="predicted"/>
<feature type="transmembrane region" description="Helical" evidence="1">
    <location>
        <begin position="76"/>
        <end position="97"/>
    </location>
</feature>
<dbReference type="PANTHER" id="PTHR36009">
    <property type="match status" value="1"/>
</dbReference>
<dbReference type="AlphaFoldDB" id="A0A1J0A9E2"/>
<dbReference type="EMBL" id="CP017675">
    <property type="protein sequence ID" value="APB32535.1"/>
    <property type="molecule type" value="Genomic_DNA"/>
</dbReference>
<keyword evidence="1" id="KW-0812">Transmembrane</keyword>
<name>A0A1J0A9E2_9CYAN</name>
<gene>
    <name evidence="2" type="ORF">GlitD10_0234</name>
</gene>
<keyword evidence="3" id="KW-1185">Reference proteome</keyword>
<evidence type="ECO:0000313" key="2">
    <source>
        <dbReference type="EMBL" id="APB32535.1"/>
    </source>
</evidence>
<dbReference type="PANTHER" id="PTHR36009:SF3">
    <property type="entry name" value="TRANSMEMBRANE PROTEIN"/>
    <property type="match status" value="1"/>
</dbReference>
<dbReference type="RefSeq" id="WP_071453262.1">
    <property type="nucleotide sequence ID" value="NZ_CP017675.1"/>
</dbReference>
<sequence>MNAALLWVTWLGFVGYALIVAPPDQPETWDLIQRLIRFQVAGINPLIVALFNLMGVWPGIYAAVLLTDGRGQKIPAWPFVAGSFALGAFALLPYLALRRPFPQWSGSVPWVLRLWNSRVLGAVWLTLSVGFVGYGLSQGSWGDWWQAFQTSRFIHVMSLDFVLLSVLFPLVLGDDLTRRRVVRAPWFALVSALPLVGPALYLTLRPPLPD</sequence>